<feature type="transmembrane region" description="Helical" evidence="1">
    <location>
        <begin position="89"/>
        <end position="108"/>
    </location>
</feature>
<keyword evidence="3" id="KW-1185">Reference proteome</keyword>
<feature type="transmembrane region" description="Helical" evidence="1">
    <location>
        <begin position="41"/>
        <end position="59"/>
    </location>
</feature>
<evidence type="ECO:0000313" key="2">
    <source>
        <dbReference type="EMBL" id="PWC07269.1"/>
    </source>
</evidence>
<organism evidence="2 3">
    <name type="scientific">Mycetocola zhujimingii</name>
    <dbReference type="NCBI Taxonomy" id="2079792"/>
    <lineage>
        <taxon>Bacteria</taxon>
        <taxon>Bacillati</taxon>
        <taxon>Actinomycetota</taxon>
        <taxon>Actinomycetes</taxon>
        <taxon>Micrococcales</taxon>
        <taxon>Microbacteriaceae</taxon>
        <taxon>Mycetocola</taxon>
    </lineage>
</organism>
<reference evidence="3" key="1">
    <citation type="submission" date="2018-04" db="EMBL/GenBank/DDBJ databases">
        <authorList>
            <person name="Liu S."/>
            <person name="Wang Z."/>
            <person name="Li J."/>
        </authorList>
    </citation>
    <scope>NUCLEOTIDE SEQUENCE [LARGE SCALE GENOMIC DNA]</scope>
    <source>
        <strain evidence="3">622</strain>
    </source>
</reference>
<comment type="caution">
    <text evidence="2">The sequence shown here is derived from an EMBL/GenBank/DDBJ whole genome shotgun (WGS) entry which is preliminary data.</text>
</comment>
<accession>A0A2U1TEG6</accession>
<dbReference type="AlphaFoldDB" id="A0A2U1TEG6"/>
<sequence>MAKSPARPAEPTFSRPALAPGILAAIVLMAGVAFIEDSWFIAVHFAVTILAVIIGWFAIQGRQYWWLIVLVPIIVLWNPVFPLPLSGDGWFAAQLIAAIPFVAAGVMIKVDTPADARAEDRRRR</sequence>
<keyword evidence="1" id="KW-0472">Membrane</keyword>
<dbReference type="Proteomes" id="UP000244962">
    <property type="component" value="Unassembled WGS sequence"/>
</dbReference>
<name>A0A2U1TEG6_9MICO</name>
<keyword evidence="1" id="KW-1133">Transmembrane helix</keyword>
<dbReference type="Pfam" id="PF20619">
    <property type="entry name" value="DUF6804"/>
    <property type="match status" value="1"/>
</dbReference>
<keyword evidence="1" id="KW-0812">Transmembrane</keyword>
<feature type="transmembrane region" description="Helical" evidence="1">
    <location>
        <begin position="12"/>
        <end position="35"/>
    </location>
</feature>
<feature type="transmembrane region" description="Helical" evidence="1">
    <location>
        <begin position="64"/>
        <end position="83"/>
    </location>
</feature>
<proteinExistence type="predicted"/>
<dbReference type="InterPro" id="IPR046548">
    <property type="entry name" value="DUF6804"/>
</dbReference>
<protein>
    <submittedName>
        <fullName evidence="2">Uncharacterized protein</fullName>
    </submittedName>
</protein>
<dbReference type="RefSeq" id="WP_108962611.1">
    <property type="nucleotide sequence ID" value="NZ_QEFB01000005.1"/>
</dbReference>
<gene>
    <name evidence="2" type="ORF">DF223_06450</name>
</gene>
<dbReference type="EMBL" id="QEFB01000005">
    <property type="protein sequence ID" value="PWC07269.1"/>
    <property type="molecule type" value="Genomic_DNA"/>
</dbReference>
<evidence type="ECO:0000313" key="3">
    <source>
        <dbReference type="Proteomes" id="UP000244962"/>
    </source>
</evidence>
<evidence type="ECO:0000256" key="1">
    <source>
        <dbReference type="SAM" id="Phobius"/>
    </source>
</evidence>